<keyword evidence="1" id="KW-0812">Transmembrane</keyword>
<evidence type="ECO:0000313" key="3">
    <source>
        <dbReference type="Proteomes" id="UP000054279"/>
    </source>
</evidence>
<feature type="transmembrane region" description="Helical" evidence="1">
    <location>
        <begin position="24"/>
        <end position="49"/>
    </location>
</feature>
<evidence type="ECO:0000256" key="1">
    <source>
        <dbReference type="SAM" id="Phobius"/>
    </source>
</evidence>
<proteinExistence type="predicted"/>
<organism evidence="2 3">
    <name type="scientific">Sphaerobolus stellatus (strain SS14)</name>
    <dbReference type="NCBI Taxonomy" id="990650"/>
    <lineage>
        <taxon>Eukaryota</taxon>
        <taxon>Fungi</taxon>
        <taxon>Dikarya</taxon>
        <taxon>Basidiomycota</taxon>
        <taxon>Agaricomycotina</taxon>
        <taxon>Agaricomycetes</taxon>
        <taxon>Phallomycetidae</taxon>
        <taxon>Geastrales</taxon>
        <taxon>Sphaerobolaceae</taxon>
        <taxon>Sphaerobolus</taxon>
    </lineage>
</organism>
<sequence>MVAIDQRVSYGTDLLPTRTTKDSLLLFIWKYLVLHLLAIFYLMFCYVSALKPVRVPYANMEQMVFAKTVVTILAIAFVKLSLLPLYGLISEIKGEEFYRILSLRETVDSCSRLSLQSINRISTTSIGLLEILPSISKRQSSVHLTVSIVAAGILAAASSIPPSILGIGTYILEDDIQALRVGALSRSMMFPNGMPSETLLANTIQGGSIAWANMAMGINFSFNLPFNRRSGQFYLLPIPQTLTLTDTIRWISDVVEITPTCEWLQPHFPDSVPPNTESSSDVKLEIPTRDLEIVFQITDIYLSPDPNKTINGHDSDDIVFATFSPALVLEVQQSDSSAPLLASTVSSDGNELHNGAAAWLLRQCRPGTFPHLVPANISGEPINSSASNITILPYSGNRPVIELNGSDIKYTVYHASDGEIIDFSLLYCVPSTEVKTYEIFANGNGSLHLGNQVYPRQGNLDPAMVNATLSFIFTKFDEAGPPLPSKIPSGSLGDQLQFDMLFGTTYNITSDPSEVETGLALIPQSLANITHAYGQILQSASKALLSGSLGTEYVPTRRPKGIAVFTASLRLTIVSTVLYLLCSLVTIFFYFRPKVPQFTFTSIASSLPGSNIPGILLEGVEEDGTEIPMEDPPPSLRNAQVVWKEGRLTMKE</sequence>
<keyword evidence="3" id="KW-1185">Reference proteome</keyword>
<gene>
    <name evidence="2" type="ORF">M422DRAFT_270466</name>
</gene>
<accession>A0A0C9US99</accession>
<feature type="transmembrane region" description="Helical" evidence="1">
    <location>
        <begin position="567"/>
        <end position="591"/>
    </location>
</feature>
<dbReference type="Proteomes" id="UP000054279">
    <property type="component" value="Unassembled WGS sequence"/>
</dbReference>
<reference evidence="2 3" key="1">
    <citation type="submission" date="2014-06" db="EMBL/GenBank/DDBJ databases">
        <title>Evolutionary Origins and Diversification of the Mycorrhizal Mutualists.</title>
        <authorList>
            <consortium name="DOE Joint Genome Institute"/>
            <consortium name="Mycorrhizal Genomics Consortium"/>
            <person name="Kohler A."/>
            <person name="Kuo A."/>
            <person name="Nagy L.G."/>
            <person name="Floudas D."/>
            <person name="Copeland A."/>
            <person name="Barry K.W."/>
            <person name="Cichocki N."/>
            <person name="Veneault-Fourrey C."/>
            <person name="LaButti K."/>
            <person name="Lindquist E.A."/>
            <person name="Lipzen A."/>
            <person name="Lundell T."/>
            <person name="Morin E."/>
            <person name="Murat C."/>
            <person name="Riley R."/>
            <person name="Ohm R."/>
            <person name="Sun H."/>
            <person name="Tunlid A."/>
            <person name="Henrissat B."/>
            <person name="Grigoriev I.V."/>
            <person name="Hibbett D.S."/>
            <person name="Martin F."/>
        </authorList>
    </citation>
    <scope>NUCLEOTIDE SEQUENCE [LARGE SCALE GENOMIC DNA]</scope>
    <source>
        <strain evidence="2 3">SS14</strain>
    </source>
</reference>
<dbReference type="HOGENOM" id="CLU_031556_0_0_1"/>
<keyword evidence="1" id="KW-1133">Transmembrane helix</keyword>
<dbReference type="EMBL" id="KN837311">
    <property type="protein sequence ID" value="KIJ28236.1"/>
    <property type="molecule type" value="Genomic_DNA"/>
</dbReference>
<name>A0A0C9US99_SPHS4</name>
<keyword evidence="1" id="KW-0472">Membrane</keyword>
<evidence type="ECO:0000313" key="2">
    <source>
        <dbReference type="EMBL" id="KIJ28236.1"/>
    </source>
</evidence>
<dbReference type="AlphaFoldDB" id="A0A0C9US99"/>
<feature type="transmembrane region" description="Helical" evidence="1">
    <location>
        <begin position="69"/>
        <end position="89"/>
    </location>
</feature>
<protein>
    <submittedName>
        <fullName evidence="2">Uncharacterized protein</fullName>
    </submittedName>
</protein>
<dbReference type="OrthoDB" id="2665880at2759"/>